<dbReference type="RefSeq" id="WP_144248963.1">
    <property type="nucleotide sequence ID" value="NZ_VLPK01000002.1"/>
</dbReference>
<dbReference type="SUPFAM" id="SSF46689">
    <property type="entry name" value="Homeodomain-like"/>
    <property type="match status" value="1"/>
</dbReference>
<dbReference type="EMBL" id="VLPK01000002">
    <property type="protein sequence ID" value="TSJ40925.1"/>
    <property type="molecule type" value="Genomic_DNA"/>
</dbReference>
<feature type="domain" description="HTH tetR-type" evidence="3">
    <location>
        <begin position="8"/>
        <end position="68"/>
    </location>
</feature>
<protein>
    <submittedName>
        <fullName evidence="4">TetR/AcrR family transcriptional regulator</fullName>
    </submittedName>
</protein>
<evidence type="ECO:0000256" key="1">
    <source>
        <dbReference type="ARBA" id="ARBA00023125"/>
    </source>
</evidence>
<keyword evidence="5" id="KW-1185">Reference proteome</keyword>
<evidence type="ECO:0000313" key="5">
    <source>
        <dbReference type="Proteomes" id="UP000318733"/>
    </source>
</evidence>
<feature type="DNA-binding region" description="H-T-H motif" evidence="2">
    <location>
        <begin position="31"/>
        <end position="50"/>
    </location>
</feature>
<evidence type="ECO:0000259" key="3">
    <source>
        <dbReference type="PROSITE" id="PS50977"/>
    </source>
</evidence>
<dbReference type="OrthoDB" id="836882at2"/>
<dbReference type="InterPro" id="IPR009057">
    <property type="entry name" value="Homeodomain-like_sf"/>
</dbReference>
<gene>
    <name evidence="4" type="ORF">FO440_14405</name>
</gene>
<reference evidence="4 5" key="1">
    <citation type="submission" date="2019-07" db="EMBL/GenBank/DDBJ databases">
        <authorList>
            <person name="Huq M.A."/>
        </authorList>
    </citation>
    <scope>NUCLEOTIDE SEQUENCE [LARGE SCALE GENOMIC DNA]</scope>
    <source>
        <strain evidence="4 5">MAH-19</strain>
    </source>
</reference>
<evidence type="ECO:0000256" key="2">
    <source>
        <dbReference type="PROSITE-ProRule" id="PRU00335"/>
    </source>
</evidence>
<evidence type="ECO:0000313" key="4">
    <source>
        <dbReference type="EMBL" id="TSJ40925.1"/>
    </source>
</evidence>
<dbReference type="InterPro" id="IPR001647">
    <property type="entry name" value="HTH_TetR"/>
</dbReference>
<dbReference type="Gene3D" id="1.10.357.10">
    <property type="entry name" value="Tetracycline Repressor, domain 2"/>
    <property type="match status" value="1"/>
</dbReference>
<keyword evidence="1 2" id="KW-0238">DNA-binding</keyword>
<dbReference type="AlphaFoldDB" id="A0A556MM38"/>
<dbReference type="Pfam" id="PF00440">
    <property type="entry name" value="TetR_N"/>
    <property type="match status" value="1"/>
</dbReference>
<comment type="caution">
    <text evidence="4">The sequence shown here is derived from an EMBL/GenBank/DDBJ whole genome shotgun (WGS) entry which is preliminary data.</text>
</comment>
<organism evidence="4 5">
    <name type="scientific">Mucilaginibacter corticis</name>
    <dbReference type="NCBI Taxonomy" id="2597670"/>
    <lineage>
        <taxon>Bacteria</taxon>
        <taxon>Pseudomonadati</taxon>
        <taxon>Bacteroidota</taxon>
        <taxon>Sphingobacteriia</taxon>
        <taxon>Sphingobacteriales</taxon>
        <taxon>Sphingobacteriaceae</taxon>
        <taxon>Mucilaginibacter</taxon>
    </lineage>
</organism>
<sequence>MSRKRNPDDKRSRLVAAVADTLAESGHQGLGMNRIVTKSGVSKPMVYEYFGNLNGLLKAYIGRKDSWLTYFESIRLPENPTTEELKNCFVKLLQDQFRYFHSDKEMQKLVLWQISEYNPLMRATCEAREREGLRLLELADGHFRKSGVSLKAVMGMLVGGIYYNILHSSAGLGTIAGIDIRNENEYEMVMKTIEQIIDWAFQAAANEISV</sequence>
<accession>A0A556MM38</accession>
<dbReference type="PROSITE" id="PS50977">
    <property type="entry name" value="HTH_TETR_2"/>
    <property type="match status" value="1"/>
</dbReference>
<dbReference type="Proteomes" id="UP000318733">
    <property type="component" value="Unassembled WGS sequence"/>
</dbReference>
<name>A0A556MM38_9SPHI</name>
<proteinExistence type="predicted"/>
<dbReference type="GO" id="GO:0003677">
    <property type="term" value="F:DNA binding"/>
    <property type="evidence" value="ECO:0007669"/>
    <property type="project" value="UniProtKB-UniRule"/>
</dbReference>